<dbReference type="InterPro" id="IPR044034">
    <property type="entry name" value="NAC-like_UBA"/>
</dbReference>
<dbReference type="GO" id="GO:0050821">
    <property type="term" value="P:protein stabilization"/>
    <property type="evidence" value="ECO:0007669"/>
    <property type="project" value="TreeGrafter"/>
</dbReference>
<feature type="compositionally biased region" description="Polar residues" evidence="1">
    <location>
        <begin position="7"/>
        <end position="17"/>
    </location>
</feature>
<accession>A0A914C999</accession>
<dbReference type="Proteomes" id="UP000887540">
    <property type="component" value="Unplaced"/>
</dbReference>
<dbReference type="InterPro" id="IPR038922">
    <property type="entry name" value="HYPK_UBA"/>
</dbReference>
<dbReference type="AlphaFoldDB" id="A0A914C999"/>
<sequence length="132" mass="14919">MPKKPSNAKQSTASSDAQPDEESTSTNANTLEADEAETNAQTDKQVDKKQAADLERVTDFHEDKDEMNEVTKESLGNLMVSTQSPKKRVQIRQEDIRMIIDELEVTKYLAEKKLYEHNGDIKAAMRDIMGFN</sequence>
<dbReference type="GO" id="GO:0043066">
    <property type="term" value="P:negative regulation of apoptotic process"/>
    <property type="evidence" value="ECO:0007669"/>
    <property type="project" value="TreeGrafter"/>
</dbReference>
<evidence type="ECO:0000256" key="1">
    <source>
        <dbReference type="SAM" id="MobiDB-lite"/>
    </source>
</evidence>
<proteinExistence type="predicted"/>
<feature type="region of interest" description="Disordered" evidence="1">
    <location>
        <begin position="1"/>
        <end position="74"/>
    </location>
</feature>
<dbReference type="InterPro" id="IPR052617">
    <property type="entry name" value="Huntingtin-int_K"/>
</dbReference>
<name>A0A914C999_9BILA</name>
<dbReference type="Gene3D" id="1.10.8.10">
    <property type="entry name" value="DNA helicase RuvA subunit, C-terminal domain"/>
    <property type="match status" value="1"/>
</dbReference>
<dbReference type="CDD" id="cd14361">
    <property type="entry name" value="UBA_HYPK"/>
    <property type="match status" value="1"/>
</dbReference>
<dbReference type="WBParaSite" id="ACRNAN_Path_641.g2383.t1">
    <property type="protein sequence ID" value="ACRNAN_Path_641.g2383.t1"/>
    <property type="gene ID" value="ACRNAN_Path_641.g2383"/>
</dbReference>
<dbReference type="PANTHER" id="PTHR31184">
    <property type="entry name" value="HUNTINGTIN-INTERACTING PROTEIN K FAMILY MEMBER"/>
    <property type="match status" value="1"/>
</dbReference>
<reference evidence="4" key="1">
    <citation type="submission" date="2022-11" db="UniProtKB">
        <authorList>
            <consortium name="WormBaseParasite"/>
        </authorList>
    </citation>
    <scope>IDENTIFICATION</scope>
</reference>
<feature type="domain" description="Nascent polypeptide-associated complex subunit alpha-like UBA" evidence="2">
    <location>
        <begin position="89"/>
        <end position="127"/>
    </location>
</feature>
<dbReference type="PANTHER" id="PTHR31184:SF2">
    <property type="entry name" value="HUNTINGTIN-INTERACTING PROTEIN K"/>
    <property type="match status" value="1"/>
</dbReference>
<dbReference type="Pfam" id="PF19026">
    <property type="entry name" value="UBA_HYPK"/>
    <property type="match status" value="1"/>
</dbReference>
<evidence type="ECO:0000259" key="2">
    <source>
        <dbReference type="Pfam" id="PF19026"/>
    </source>
</evidence>
<protein>
    <submittedName>
        <fullName evidence="4">Nascent polypeptide-associated complex subunit alpha-like UBA domain-containing protein</fullName>
    </submittedName>
</protein>
<evidence type="ECO:0000313" key="4">
    <source>
        <dbReference type="WBParaSite" id="ACRNAN_Path_641.g2383.t1"/>
    </source>
</evidence>
<feature type="compositionally biased region" description="Basic and acidic residues" evidence="1">
    <location>
        <begin position="44"/>
        <end position="72"/>
    </location>
</feature>
<evidence type="ECO:0000313" key="3">
    <source>
        <dbReference type="Proteomes" id="UP000887540"/>
    </source>
</evidence>
<organism evidence="3 4">
    <name type="scientific">Acrobeloides nanus</name>
    <dbReference type="NCBI Taxonomy" id="290746"/>
    <lineage>
        <taxon>Eukaryota</taxon>
        <taxon>Metazoa</taxon>
        <taxon>Ecdysozoa</taxon>
        <taxon>Nematoda</taxon>
        <taxon>Chromadorea</taxon>
        <taxon>Rhabditida</taxon>
        <taxon>Tylenchina</taxon>
        <taxon>Cephalobomorpha</taxon>
        <taxon>Cephaloboidea</taxon>
        <taxon>Cephalobidae</taxon>
        <taxon>Acrobeloides</taxon>
    </lineage>
</organism>
<keyword evidence="3" id="KW-1185">Reference proteome</keyword>